<feature type="region of interest" description="Disordered" evidence="1">
    <location>
        <begin position="327"/>
        <end position="623"/>
    </location>
</feature>
<feature type="compositionally biased region" description="Basic and acidic residues" evidence="1">
    <location>
        <begin position="403"/>
        <end position="418"/>
    </location>
</feature>
<reference evidence="3" key="1">
    <citation type="journal article" date="2018" name="Nat. Microbiol.">
        <title>Leveraging single-cell genomics to expand the fungal tree of life.</title>
        <authorList>
            <person name="Ahrendt S.R."/>
            <person name="Quandt C.A."/>
            <person name="Ciobanu D."/>
            <person name="Clum A."/>
            <person name="Salamov A."/>
            <person name="Andreopoulos B."/>
            <person name="Cheng J.F."/>
            <person name="Woyke T."/>
            <person name="Pelin A."/>
            <person name="Henrissat B."/>
            <person name="Reynolds N.K."/>
            <person name="Benny G.L."/>
            <person name="Smith M.E."/>
            <person name="James T.Y."/>
            <person name="Grigoriev I.V."/>
        </authorList>
    </citation>
    <scope>NUCLEOTIDE SEQUENCE [LARGE SCALE GENOMIC DNA]</scope>
</reference>
<feature type="compositionally biased region" description="Pro residues" evidence="1">
    <location>
        <begin position="83"/>
        <end position="95"/>
    </location>
</feature>
<feature type="compositionally biased region" description="Low complexity" evidence="1">
    <location>
        <begin position="523"/>
        <end position="533"/>
    </location>
</feature>
<name>A0A4P9W9S1_9FUNG</name>
<dbReference type="OrthoDB" id="6363363at2759"/>
<feature type="compositionally biased region" description="Polar residues" evidence="1">
    <location>
        <begin position="542"/>
        <end position="551"/>
    </location>
</feature>
<accession>A0A4P9W9S1</accession>
<feature type="compositionally biased region" description="Polar residues" evidence="1">
    <location>
        <begin position="30"/>
        <end position="40"/>
    </location>
</feature>
<feature type="compositionally biased region" description="Basic and acidic residues" evidence="1">
    <location>
        <begin position="948"/>
        <end position="970"/>
    </location>
</feature>
<feature type="compositionally biased region" description="Basic residues" evidence="1">
    <location>
        <begin position="62"/>
        <end position="77"/>
    </location>
</feature>
<organism evidence="2 3">
    <name type="scientific">Blyttiomyces helicus</name>
    <dbReference type="NCBI Taxonomy" id="388810"/>
    <lineage>
        <taxon>Eukaryota</taxon>
        <taxon>Fungi</taxon>
        <taxon>Fungi incertae sedis</taxon>
        <taxon>Chytridiomycota</taxon>
        <taxon>Chytridiomycota incertae sedis</taxon>
        <taxon>Chytridiomycetes</taxon>
        <taxon>Chytridiomycetes incertae sedis</taxon>
        <taxon>Blyttiomyces</taxon>
    </lineage>
</organism>
<protein>
    <submittedName>
        <fullName evidence="2">Uncharacterized protein</fullName>
    </submittedName>
</protein>
<dbReference type="AlphaFoldDB" id="A0A4P9W9S1"/>
<dbReference type="EMBL" id="KZ996168">
    <property type="protein sequence ID" value="RKO89311.1"/>
    <property type="molecule type" value="Genomic_DNA"/>
</dbReference>
<dbReference type="Proteomes" id="UP000269721">
    <property type="component" value="Unassembled WGS sequence"/>
</dbReference>
<feature type="compositionally biased region" description="Low complexity" evidence="1">
    <location>
        <begin position="971"/>
        <end position="980"/>
    </location>
</feature>
<keyword evidence="3" id="KW-1185">Reference proteome</keyword>
<dbReference type="InterPro" id="IPR006594">
    <property type="entry name" value="LisH"/>
</dbReference>
<evidence type="ECO:0000256" key="1">
    <source>
        <dbReference type="SAM" id="MobiDB-lite"/>
    </source>
</evidence>
<gene>
    <name evidence="2" type="ORF">BDK51DRAFT_46166</name>
</gene>
<proteinExistence type="predicted"/>
<feature type="region of interest" description="Disordered" evidence="1">
    <location>
        <begin position="860"/>
        <end position="890"/>
    </location>
</feature>
<feature type="compositionally biased region" description="Low complexity" evidence="1">
    <location>
        <begin position="866"/>
        <end position="880"/>
    </location>
</feature>
<feature type="region of interest" description="Disordered" evidence="1">
    <location>
        <begin position="938"/>
        <end position="1028"/>
    </location>
</feature>
<dbReference type="PROSITE" id="PS50896">
    <property type="entry name" value="LISH"/>
    <property type="match status" value="1"/>
</dbReference>
<feature type="region of interest" description="Disordered" evidence="1">
    <location>
        <begin position="21"/>
        <end position="122"/>
    </location>
</feature>
<evidence type="ECO:0000313" key="3">
    <source>
        <dbReference type="Proteomes" id="UP000269721"/>
    </source>
</evidence>
<sequence length="1028" mass="110452">MSKCSSQTQTTKAVICCDGAGLRQRRKATPNVQNTSDQPSTPLPLLDLVWSPTPPATSLPPSKRHSRSRNLHPKVHHLSPLNGPAPVPAPQPAIPATPSAPSRGAPDGGLHRSSAPDASAVLSDRRQCVPALPLPLPPHAASAADLAEAATHGSTLPLPSSHLIPVPSYTNGLAIVPAPPPSPAGSLPPISREVSPLFRSKSVESIKLRGVGAVGLGLGIGVAGSDSSVSSVVFASAGGGWRTSSPHVRGESLDQSIWMGGGFITKASIGITCYLHSSSSLNAHTYVCWTNLRILDYYFAFSLDNEGPVTIEEEKRINELVEQWSGDRDPVREGSVNSVDPRDILPRPLPSPLIVDGRGSLTTRAQSRSPEESEAAIARRTLPPAETPDTIGRRKRGGWWDGTEDKEQEKERIKDLVRKTSQSFEPASPTAGDSAPPHEPPLRRPRSRADVVPSASRTVTPEPASLTSSLRHRRRNSSNAVRAALTDPGYVEEMAELERAAASAQNSPTRSEPPDEPLRIETLSRPGSSLSRSRPVDRSPHMQVSSASTAAQRELAQYTLDTPRSSRTRTLRHASSSPSLRRPLPMPDSVASDPSRPSPLASDLDRAPSPVSGAAESSRAAGTGGLDAAVLKEAAQLKARINQLQGKMQQSEHMALKYQKMVKTIVDMEVRNGFERGGTAGLYFVGGFSNGNRVPPSSSNMKPIIFSIPLEPFQRKPGPDISESQAALIMMRFCEERGLAQTAEAFAREARLPARHGNHARLRGYLRRKEFVQAVALVDKYLYIHLVQAGRIDVARQTLETVLLPHVKKEVARGGLRGEWFTTDFDMLQALLDPSVSPSSHNIYVHLDWTHETAQFWASARRAHRTPTSTPSTDPAASDPSRSHPPPPLYAHAVAECFSVPVDSDDDPAEAASLAELASGWGFRRNVRNVLAEVGEGASQYTTPDPAARAREPHKLRLVEKDGDKERDVRASAPSVVSVPERARKPPRSVVSSASSVRGADHEVASGGGGDRVRRRSSVPGTGRGERV</sequence>
<evidence type="ECO:0000313" key="2">
    <source>
        <dbReference type="EMBL" id="RKO89311.1"/>
    </source>
</evidence>